<sequence>MPKLNLNQDTALDIIDFLYFYDVISLKSFTTPTEHTEIHTQLNDLISEIIETRNYLGKEAEIYKHLLLCGVEIGATYNVDRDVFSDTVLTVSQRRQAVRDLHEKANSTLRNEVEKKGFKDYQYCDDVLSILEKTDLENKSNTFSFSLVAKALAFDFDGCISTHVYRKFLDLKILETNKELQRNKYDYQGNEHIFLRAILFIEFEIMRNKLYHQNDRPNLTLNYDAKYSSERFLDKEEAFHNKTIRFLRRAVNTTYTSIDCFDLMSKKEMLDYLSDLEVHLCHNRMFSKNNAKWISLFGLWHLKYHEMINTSVANYSAVENDGTCSDLASKQMDREYGLSIKAKSLYLYSNKYKDFFKFIDRVYYEYSEAPKQGFINTVLTYYFYYHPLLSENIINIYDSFEADME</sequence>
<accession>A0A833PDP0</accession>
<evidence type="ECO:0000313" key="2">
    <source>
        <dbReference type="Proteomes" id="UP000490535"/>
    </source>
</evidence>
<dbReference type="EMBL" id="WNDP01000115">
    <property type="protein sequence ID" value="KAF1020814.1"/>
    <property type="molecule type" value="Genomic_DNA"/>
</dbReference>
<protein>
    <submittedName>
        <fullName evidence="1">Uncharacterized protein</fullName>
    </submittedName>
</protein>
<dbReference type="Proteomes" id="UP000490535">
    <property type="component" value="Unassembled WGS sequence"/>
</dbReference>
<reference evidence="2" key="1">
    <citation type="journal article" date="2020" name="MBio">
        <title>Horizontal gene transfer to a defensive symbiont with a reduced genome amongst a multipartite beetle microbiome.</title>
        <authorList>
            <person name="Waterworth S.C."/>
            <person name="Florez L.V."/>
            <person name="Rees E.R."/>
            <person name="Hertweck C."/>
            <person name="Kaltenpoth M."/>
            <person name="Kwan J.C."/>
        </authorList>
    </citation>
    <scope>NUCLEOTIDE SEQUENCE [LARGE SCALE GENOMIC DNA]</scope>
</reference>
<name>A0A833PDP0_ACIBZ</name>
<comment type="caution">
    <text evidence="1">The sequence shown here is derived from an EMBL/GenBank/DDBJ whole genome shotgun (WGS) entry which is preliminary data.</text>
</comment>
<proteinExistence type="predicted"/>
<evidence type="ECO:0000313" key="1">
    <source>
        <dbReference type="EMBL" id="KAF1020814.1"/>
    </source>
</evidence>
<organism evidence="1 2">
    <name type="scientific">Acinetobacter bereziniae</name>
    <name type="common">Acinetobacter genomosp. 10</name>
    <dbReference type="NCBI Taxonomy" id="106648"/>
    <lineage>
        <taxon>Bacteria</taxon>
        <taxon>Pseudomonadati</taxon>
        <taxon>Pseudomonadota</taxon>
        <taxon>Gammaproteobacteria</taxon>
        <taxon>Moraxellales</taxon>
        <taxon>Moraxellaceae</taxon>
        <taxon>Acinetobacter</taxon>
    </lineage>
</organism>
<dbReference type="AlphaFoldDB" id="A0A833PDP0"/>
<gene>
    <name evidence="1" type="ORF">GAK29_03536</name>
</gene>